<keyword evidence="2" id="KW-0472">Membrane</keyword>
<evidence type="ECO:0000256" key="2">
    <source>
        <dbReference type="SAM" id="Phobius"/>
    </source>
</evidence>
<accession>A0A4Y2KWI8</accession>
<keyword evidence="4" id="KW-1185">Reference proteome</keyword>
<feature type="transmembrane region" description="Helical" evidence="2">
    <location>
        <begin position="111"/>
        <end position="128"/>
    </location>
</feature>
<reference evidence="3 4" key="1">
    <citation type="journal article" date="2019" name="Sci. Rep.">
        <title>Orb-weaving spider Araneus ventricosus genome elucidates the spidroin gene catalogue.</title>
        <authorList>
            <person name="Kono N."/>
            <person name="Nakamura H."/>
            <person name="Ohtoshi R."/>
            <person name="Moran D.A.P."/>
            <person name="Shinohara A."/>
            <person name="Yoshida Y."/>
            <person name="Fujiwara M."/>
            <person name="Mori M."/>
            <person name="Tomita M."/>
            <person name="Arakawa K."/>
        </authorList>
    </citation>
    <scope>NUCLEOTIDE SEQUENCE [LARGE SCALE GENOMIC DNA]</scope>
</reference>
<dbReference type="AlphaFoldDB" id="A0A4Y2KWI8"/>
<comment type="caution">
    <text evidence="3">The sequence shown here is derived from an EMBL/GenBank/DDBJ whole genome shotgun (WGS) entry which is preliminary data.</text>
</comment>
<dbReference type="GO" id="GO:0008495">
    <property type="term" value="F:protoheme IX farnesyltransferase activity"/>
    <property type="evidence" value="ECO:0007669"/>
    <property type="project" value="InterPro"/>
</dbReference>
<dbReference type="GO" id="GO:0016020">
    <property type="term" value="C:membrane"/>
    <property type="evidence" value="ECO:0007669"/>
    <property type="project" value="InterPro"/>
</dbReference>
<name>A0A4Y2KWI8_ARAVE</name>
<gene>
    <name evidence="3" type="primary">Cox10_3</name>
    <name evidence="3" type="ORF">AVEN_61141_1</name>
</gene>
<dbReference type="InterPro" id="IPR006369">
    <property type="entry name" value="Protohaem_IX_farnesylTrfase"/>
</dbReference>
<dbReference type="GO" id="GO:0006784">
    <property type="term" value="P:heme A biosynthetic process"/>
    <property type="evidence" value="ECO:0007669"/>
    <property type="project" value="TreeGrafter"/>
</dbReference>
<evidence type="ECO:0000313" key="4">
    <source>
        <dbReference type="Proteomes" id="UP000499080"/>
    </source>
</evidence>
<dbReference type="EMBL" id="BGPR01116338">
    <property type="protein sequence ID" value="GBN06721.1"/>
    <property type="molecule type" value="Genomic_DNA"/>
</dbReference>
<feature type="transmembrane region" description="Helical" evidence="2">
    <location>
        <begin position="6"/>
        <end position="31"/>
    </location>
</feature>
<dbReference type="GO" id="GO:0005739">
    <property type="term" value="C:mitochondrion"/>
    <property type="evidence" value="ECO:0007669"/>
    <property type="project" value="TreeGrafter"/>
</dbReference>
<keyword evidence="2" id="KW-0812">Transmembrane</keyword>
<keyword evidence="2" id="KW-1133">Transmembrane helix</keyword>
<proteinExistence type="predicted"/>
<organism evidence="3 4">
    <name type="scientific">Araneus ventricosus</name>
    <name type="common">Orbweaver spider</name>
    <name type="synonym">Epeira ventricosa</name>
    <dbReference type="NCBI Taxonomy" id="182803"/>
    <lineage>
        <taxon>Eukaryota</taxon>
        <taxon>Metazoa</taxon>
        <taxon>Ecdysozoa</taxon>
        <taxon>Arthropoda</taxon>
        <taxon>Chelicerata</taxon>
        <taxon>Arachnida</taxon>
        <taxon>Araneae</taxon>
        <taxon>Araneomorphae</taxon>
        <taxon>Entelegynae</taxon>
        <taxon>Araneoidea</taxon>
        <taxon>Araneidae</taxon>
        <taxon>Araneus</taxon>
    </lineage>
</organism>
<evidence type="ECO:0000256" key="1">
    <source>
        <dbReference type="ARBA" id="ARBA00022679"/>
    </source>
</evidence>
<feature type="transmembrane region" description="Helical" evidence="2">
    <location>
        <begin position="51"/>
        <end position="74"/>
    </location>
</feature>
<evidence type="ECO:0000313" key="3">
    <source>
        <dbReference type="EMBL" id="GBN06721.1"/>
    </source>
</evidence>
<dbReference type="PANTHER" id="PTHR43448:SF2">
    <property type="entry name" value="PROTOHEME IX FARNESYLTRANSFERASE, MITOCHONDRIAL"/>
    <property type="match status" value="1"/>
</dbReference>
<dbReference type="OrthoDB" id="5211at2759"/>
<dbReference type="PANTHER" id="PTHR43448">
    <property type="entry name" value="PROTOHEME IX FARNESYLTRANSFERASE, MITOCHONDRIAL"/>
    <property type="match status" value="1"/>
</dbReference>
<protein>
    <submittedName>
        <fullName evidence="3">Protoheme IX farnesyltransferase, mitochondrial</fullName>
    </submittedName>
</protein>
<keyword evidence="1 3" id="KW-0808">Transferase</keyword>
<sequence length="130" mass="14932">MMICKFVSGAVLIGAIFYSWAIQRLIALPWISRSDYSRLGHCMTAVIDPAVCRRVALLHSCGLLILCSCAHLLYLTTWTFAFDSFPLNCYLIYRAWRFFKDGDNRSARKLVDLNLIYLPLLMFLMLVGKK</sequence>
<dbReference type="Proteomes" id="UP000499080">
    <property type="component" value="Unassembled WGS sequence"/>
</dbReference>